<dbReference type="InterPro" id="IPR048350">
    <property type="entry name" value="S-Me-THD-like_C"/>
</dbReference>
<dbReference type="Pfam" id="PF06032">
    <property type="entry name" value="S-Me-THD_N"/>
    <property type="match status" value="1"/>
</dbReference>
<protein>
    <submittedName>
        <fullName evidence="4">DUF917 domain-containing protein</fullName>
    </submittedName>
</protein>
<feature type="domain" description="S-Me-THD-like C-terminal" evidence="2">
    <location>
        <begin position="173"/>
        <end position="358"/>
    </location>
</feature>
<name>A0A7J3JNM6_9CREN</name>
<dbReference type="EMBL" id="DTBZ01000033">
    <property type="protein sequence ID" value="HGQ17581.1"/>
    <property type="molecule type" value="Genomic_DNA"/>
</dbReference>
<gene>
    <name evidence="3" type="ORF">ENT87_04245</name>
    <name evidence="4" type="ORF">ENU30_01170</name>
</gene>
<dbReference type="EMBL" id="DTAI01000122">
    <property type="protein sequence ID" value="HGN36744.1"/>
    <property type="molecule type" value="Genomic_DNA"/>
</dbReference>
<evidence type="ECO:0000259" key="2">
    <source>
        <dbReference type="Pfam" id="PF20906"/>
    </source>
</evidence>
<feature type="domain" description="S-Me-THD N-terminal" evidence="1">
    <location>
        <begin position="9"/>
        <end position="167"/>
    </location>
</feature>
<organism evidence="4">
    <name type="scientific">Ignisphaera aggregans</name>
    <dbReference type="NCBI Taxonomy" id="334771"/>
    <lineage>
        <taxon>Archaea</taxon>
        <taxon>Thermoproteota</taxon>
        <taxon>Thermoprotei</taxon>
        <taxon>Desulfurococcales</taxon>
        <taxon>Desulfurococcaceae</taxon>
        <taxon>Ignisphaera</taxon>
    </lineage>
</organism>
<accession>A0A7J3JNM6</accession>
<evidence type="ECO:0000313" key="4">
    <source>
        <dbReference type="EMBL" id="HGQ17581.1"/>
    </source>
</evidence>
<proteinExistence type="predicted"/>
<sequence>MFTIKSLEEVEDLVLGATVLGTGGGGSPIEGFNMLRELIEKGLEIRVADIDDLPEDSTIVSPYYVGTIAPTARIRKPMRIANAIGEAFKIMSRILGRRISAAVATELGGGNTAVAIRIATELGIPIVDGDLLGRAAPELHQNTVHIFDLPMHPSVLVTPTGNVVVVERYSDIDDYESIARYLSILSGRFVAVVDTPLTMENARKAVIKKTITLCLKIGRAVREARTYGRDPVTAIVDSVGGWKIFEGTVVEYSWRDEGGFLIGEARVRGSGRWEGRMLRTWIKNEHLMAWLDGEPIVMAPDLIIFTRDDGEPITNTVLRVGDRVHVIAAKAPDVWRTSKGLELFGPKHFGFDYSYVPVEELVSRFGL</sequence>
<dbReference type="Gene3D" id="3.40.1610.10">
    <property type="entry name" value="CV3147-like domain"/>
    <property type="match status" value="1"/>
</dbReference>
<dbReference type="SUPFAM" id="SSF160991">
    <property type="entry name" value="CV3147-like"/>
    <property type="match status" value="1"/>
</dbReference>
<dbReference type="AlphaFoldDB" id="A0A7J3JNM6"/>
<dbReference type="Gene3D" id="2.40.390.10">
    <property type="entry name" value="CV3147-like"/>
    <property type="match status" value="1"/>
</dbReference>
<comment type="caution">
    <text evidence="4">The sequence shown here is derived from an EMBL/GenBank/DDBJ whole genome shotgun (WGS) entry which is preliminary data.</text>
</comment>
<reference evidence="4" key="1">
    <citation type="journal article" date="2020" name="mSystems">
        <title>Genome- and Community-Level Interaction Insights into Carbon Utilization and Element Cycling Functions of Hydrothermarchaeota in Hydrothermal Sediment.</title>
        <authorList>
            <person name="Zhou Z."/>
            <person name="Liu Y."/>
            <person name="Xu W."/>
            <person name="Pan J."/>
            <person name="Luo Z.H."/>
            <person name="Li M."/>
        </authorList>
    </citation>
    <scope>NUCLEOTIDE SEQUENCE [LARGE SCALE GENOMIC DNA]</scope>
    <source>
        <strain evidence="3">SpSt-618</strain>
        <strain evidence="4">SpSt-657</strain>
    </source>
</reference>
<evidence type="ECO:0000259" key="1">
    <source>
        <dbReference type="Pfam" id="PF06032"/>
    </source>
</evidence>
<evidence type="ECO:0000313" key="3">
    <source>
        <dbReference type="EMBL" id="HGN36744.1"/>
    </source>
</evidence>
<dbReference type="InterPro" id="IPR010318">
    <property type="entry name" value="S-Me-THD_N"/>
</dbReference>
<dbReference type="InterPro" id="IPR027479">
    <property type="entry name" value="S-Me-THD_N_sf"/>
</dbReference>
<dbReference type="InterPro" id="IPR024071">
    <property type="entry name" value="S-Me-THD_C_sf"/>
</dbReference>
<dbReference type="Pfam" id="PF20906">
    <property type="entry name" value="S-Me-THD_C"/>
    <property type="match status" value="1"/>
</dbReference>